<dbReference type="EMBL" id="KV419395">
    <property type="protein sequence ID" value="KZS98143.1"/>
    <property type="molecule type" value="Genomic_DNA"/>
</dbReference>
<dbReference type="PANTHER" id="PTHR13395:SF6">
    <property type="entry name" value="SISTER CHROMATID COHESION PROTEIN DCC1"/>
    <property type="match status" value="1"/>
</dbReference>
<dbReference type="OrthoDB" id="276989at2759"/>
<keyword evidence="2" id="KW-0235">DNA replication</keyword>
<dbReference type="AlphaFoldDB" id="A0A164ZW08"/>
<dbReference type="GO" id="GO:0000775">
    <property type="term" value="C:chromosome, centromeric region"/>
    <property type="evidence" value="ECO:0007669"/>
    <property type="project" value="TreeGrafter"/>
</dbReference>
<sequence>MPSSDIQTVFPTEADSQVGQYRLFELPPELLKIIEESDPANLDLSIRGRTTDNAVLCTNSKTYNIRAVSVSNTFFVGTSPTYQEEIHSSAVTGDKLVIRDSINQIFELVPCVPKIERFDAMFRGQEYSEQDEDGSDEEEEEDSVDHLLERPLKRRKVTYDDLLADVQASDTELRNALKQSHILSINSHLRPIAPAYLTHILVLVLNTLSTIPSQRSQGKVKIPDITEPLEFEHHIPREVTTQVLEWFGITTNGEWEMDQLEVVKAVGYGTLMKYKERSVDQIQFIDEWAEAVGDAYAEHVGLKILEGNYLSNSTANGVQLKFFPSSELPADPATRFADLFLTRPRWSAEDIVPFLKSIAVDAKERDKLLLKFARPVTENGTVWYTARTTHL</sequence>
<feature type="compositionally biased region" description="Acidic residues" evidence="3">
    <location>
        <begin position="128"/>
        <end position="143"/>
    </location>
</feature>
<dbReference type="Pfam" id="PF09724">
    <property type="entry name" value="Dcc1"/>
    <property type="match status" value="1"/>
</dbReference>
<feature type="region of interest" description="Disordered" evidence="3">
    <location>
        <begin position="126"/>
        <end position="147"/>
    </location>
</feature>
<comment type="similarity">
    <text evidence="1">Belongs to the DCC1 family.</text>
</comment>
<dbReference type="PANTHER" id="PTHR13395">
    <property type="entry name" value="SISTER CHROMATID COHESION PROTEIN DCC1-RELATED"/>
    <property type="match status" value="1"/>
</dbReference>
<gene>
    <name evidence="4" type="ORF">SISNIDRAFT_480924</name>
</gene>
<evidence type="ECO:0000256" key="2">
    <source>
        <dbReference type="ARBA" id="ARBA00022705"/>
    </source>
</evidence>
<accession>A0A164ZW08</accession>
<evidence type="ECO:0000313" key="4">
    <source>
        <dbReference type="EMBL" id="KZS98143.1"/>
    </source>
</evidence>
<dbReference type="GO" id="GO:0006260">
    <property type="term" value="P:DNA replication"/>
    <property type="evidence" value="ECO:0007669"/>
    <property type="project" value="UniProtKB-KW"/>
</dbReference>
<keyword evidence="5" id="KW-1185">Reference proteome</keyword>
<reference evidence="4 5" key="1">
    <citation type="journal article" date="2016" name="Mol. Biol. Evol.">
        <title>Comparative Genomics of Early-Diverging Mushroom-Forming Fungi Provides Insights into the Origins of Lignocellulose Decay Capabilities.</title>
        <authorList>
            <person name="Nagy L.G."/>
            <person name="Riley R."/>
            <person name="Tritt A."/>
            <person name="Adam C."/>
            <person name="Daum C."/>
            <person name="Floudas D."/>
            <person name="Sun H."/>
            <person name="Yadav J.S."/>
            <person name="Pangilinan J."/>
            <person name="Larsson K.H."/>
            <person name="Matsuura K."/>
            <person name="Barry K."/>
            <person name="Labutti K."/>
            <person name="Kuo R."/>
            <person name="Ohm R.A."/>
            <person name="Bhattacharya S.S."/>
            <person name="Shirouzu T."/>
            <person name="Yoshinaga Y."/>
            <person name="Martin F.M."/>
            <person name="Grigoriev I.V."/>
            <person name="Hibbett D.S."/>
        </authorList>
    </citation>
    <scope>NUCLEOTIDE SEQUENCE [LARGE SCALE GENOMIC DNA]</scope>
    <source>
        <strain evidence="4 5">HHB9708</strain>
    </source>
</reference>
<evidence type="ECO:0008006" key="6">
    <source>
        <dbReference type="Google" id="ProtNLM"/>
    </source>
</evidence>
<name>A0A164ZW08_9AGAM</name>
<organism evidence="4 5">
    <name type="scientific">Sistotremastrum niveocremeum HHB9708</name>
    <dbReference type="NCBI Taxonomy" id="1314777"/>
    <lineage>
        <taxon>Eukaryota</taxon>
        <taxon>Fungi</taxon>
        <taxon>Dikarya</taxon>
        <taxon>Basidiomycota</taxon>
        <taxon>Agaricomycotina</taxon>
        <taxon>Agaricomycetes</taxon>
        <taxon>Sistotremastrales</taxon>
        <taxon>Sistotremastraceae</taxon>
        <taxon>Sertulicium</taxon>
        <taxon>Sertulicium niveocremeum</taxon>
    </lineage>
</organism>
<evidence type="ECO:0000256" key="1">
    <source>
        <dbReference type="ARBA" id="ARBA00007017"/>
    </source>
</evidence>
<dbReference type="GO" id="GO:0034088">
    <property type="term" value="P:maintenance of mitotic sister chromatid cohesion"/>
    <property type="evidence" value="ECO:0007669"/>
    <property type="project" value="TreeGrafter"/>
</dbReference>
<dbReference type="STRING" id="1314777.A0A164ZW08"/>
<evidence type="ECO:0000256" key="3">
    <source>
        <dbReference type="SAM" id="MobiDB-lite"/>
    </source>
</evidence>
<evidence type="ECO:0000313" key="5">
    <source>
        <dbReference type="Proteomes" id="UP000076722"/>
    </source>
</evidence>
<dbReference type="GO" id="GO:0031390">
    <property type="term" value="C:Ctf18 RFC-like complex"/>
    <property type="evidence" value="ECO:0007669"/>
    <property type="project" value="InterPro"/>
</dbReference>
<dbReference type="GO" id="GO:0000785">
    <property type="term" value="C:chromatin"/>
    <property type="evidence" value="ECO:0007669"/>
    <property type="project" value="TreeGrafter"/>
</dbReference>
<protein>
    <recommendedName>
        <fullName evidence="6">Sister chromatid cohesion protein DCC1</fullName>
    </recommendedName>
</protein>
<dbReference type="Proteomes" id="UP000076722">
    <property type="component" value="Unassembled WGS sequence"/>
</dbReference>
<dbReference type="InterPro" id="IPR019128">
    <property type="entry name" value="Dcc1"/>
</dbReference>
<proteinExistence type="inferred from homology"/>